<dbReference type="SUPFAM" id="SSF51430">
    <property type="entry name" value="NAD(P)-linked oxidoreductase"/>
    <property type="match status" value="1"/>
</dbReference>
<keyword evidence="1" id="KW-0560">Oxidoreductase</keyword>
<sequence length="349" mass="38104">MPILAGKSIGQNGLGLMRKSLYTQRLETRGANLLLGMTLKGDVIPEEKTFAVLEAALKAGANVWNGADFYGTPDYNTLHLMNRYFTAYPEDADKVVLTVKSGIADMSTFAMDCSPAAIRGFVDRANAILDGKKKIDLFGCGRVDPKVPIEETVRALGELVKEEKIGGIQLSEVSASTIRRAAQVATIDIVEAEISLWATNGFENGVAETCAELGITLVALTPLGAGMLTGRIKSPDDLPANDYHRFFPRFQRENLHINLKLVHTLSQLAEKRGCTSAELALSWFRAQSRLPRMPVIVPVFGARSEERVAENTRDIDLSDSDLEEIRSILDSCPVVGSRHPPIAAKLCEY</sequence>
<reference evidence="3" key="1">
    <citation type="submission" date="2022-11" db="EMBL/GenBank/DDBJ databases">
        <authorList>
            <person name="Petersen C."/>
        </authorList>
    </citation>
    <scope>NUCLEOTIDE SEQUENCE</scope>
    <source>
        <strain evidence="3">IBT 34128</strain>
    </source>
</reference>
<name>A0A9W9F9H6_9EURO</name>
<dbReference type="Gene3D" id="3.20.20.100">
    <property type="entry name" value="NADP-dependent oxidoreductase domain"/>
    <property type="match status" value="1"/>
</dbReference>
<dbReference type="InterPro" id="IPR023210">
    <property type="entry name" value="NADP_OxRdtase_dom"/>
</dbReference>
<dbReference type="PANTHER" id="PTHR43625">
    <property type="entry name" value="AFLATOXIN B1 ALDEHYDE REDUCTASE"/>
    <property type="match status" value="1"/>
</dbReference>
<organism evidence="3 4">
    <name type="scientific">Penicillium alfredii</name>
    <dbReference type="NCBI Taxonomy" id="1506179"/>
    <lineage>
        <taxon>Eukaryota</taxon>
        <taxon>Fungi</taxon>
        <taxon>Dikarya</taxon>
        <taxon>Ascomycota</taxon>
        <taxon>Pezizomycotina</taxon>
        <taxon>Eurotiomycetes</taxon>
        <taxon>Eurotiomycetidae</taxon>
        <taxon>Eurotiales</taxon>
        <taxon>Aspergillaceae</taxon>
        <taxon>Penicillium</taxon>
    </lineage>
</organism>
<dbReference type="InterPro" id="IPR036812">
    <property type="entry name" value="NAD(P)_OxRdtase_dom_sf"/>
</dbReference>
<feature type="domain" description="NADP-dependent oxidoreductase" evidence="2">
    <location>
        <begin position="37"/>
        <end position="329"/>
    </location>
</feature>
<evidence type="ECO:0000259" key="2">
    <source>
        <dbReference type="Pfam" id="PF00248"/>
    </source>
</evidence>
<dbReference type="EMBL" id="JAPMSZ010000007">
    <property type="protein sequence ID" value="KAJ5095929.1"/>
    <property type="molecule type" value="Genomic_DNA"/>
</dbReference>
<reference evidence="3" key="2">
    <citation type="journal article" date="2023" name="IMA Fungus">
        <title>Comparative genomic study of the Penicillium genus elucidates a diverse pangenome and 15 lateral gene transfer events.</title>
        <authorList>
            <person name="Petersen C."/>
            <person name="Sorensen T."/>
            <person name="Nielsen M.R."/>
            <person name="Sondergaard T.E."/>
            <person name="Sorensen J.L."/>
            <person name="Fitzpatrick D.A."/>
            <person name="Frisvad J.C."/>
            <person name="Nielsen K.L."/>
        </authorList>
    </citation>
    <scope>NUCLEOTIDE SEQUENCE</scope>
    <source>
        <strain evidence="3">IBT 34128</strain>
    </source>
</reference>
<dbReference type="CDD" id="cd19077">
    <property type="entry name" value="AKR_AKR8A1-2"/>
    <property type="match status" value="1"/>
</dbReference>
<gene>
    <name evidence="3" type="ORF">NUU61_005285</name>
</gene>
<keyword evidence="4" id="KW-1185">Reference proteome</keyword>
<evidence type="ECO:0000313" key="4">
    <source>
        <dbReference type="Proteomes" id="UP001141434"/>
    </source>
</evidence>
<dbReference type="RefSeq" id="XP_056511480.1">
    <property type="nucleotide sequence ID" value="XM_056655867.1"/>
</dbReference>
<dbReference type="Proteomes" id="UP001141434">
    <property type="component" value="Unassembled WGS sequence"/>
</dbReference>
<dbReference type="InterPro" id="IPR050791">
    <property type="entry name" value="Aldo-Keto_reductase"/>
</dbReference>
<dbReference type="PANTHER" id="PTHR43625:SF78">
    <property type="entry name" value="PYRIDOXAL REDUCTASE-RELATED"/>
    <property type="match status" value="1"/>
</dbReference>
<dbReference type="GeneID" id="81395035"/>
<evidence type="ECO:0000256" key="1">
    <source>
        <dbReference type="ARBA" id="ARBA00023002"/>
    </source>
</evidence>
<dbReference type="OrthoDB" id="37537at2759"/>
<dbReference type="GO" id="GO:0016491">
    <property type="term" value="F:oxidoreductase activity"/>
    <property type="evidence" value="ECO:0007669"/>
    <property type="project" value="UniProtKB-KW"/>
</dbReference>
<comment type="caution">
    <text evidence="3">The sequence shown here is derived from an EMBL/GenBank/DDBJ whole genome shotgun (WGS) entry which is preliminary data.</text>
</comment>
<accession>A0A9W9F9H6</accession>
<protein>
    <submittedName>
        <fullName evidence="3">Aldo/keto reductase</fullName>
    </submittedName>
</protein>
<dbReference type="Pfam" id="PF00248">
    <property type="entry name" value="Aldo_ket_red"/>
    <property type="match status" value="1"/>
</dbReference>
<dbReference type="AlphaFoldDB" id="A0A9W9F9H6"/>
<proteinExistence type="predicted"/>
<dbReference type="GO" id="GO:0005737">
    <property type="term" value="C:cytoplasm"/>
    <property type="evidence" value="ECO:0007669"/>
    <property type="project" value="TreeGrafter"/>
</dbReference>
<evidence type="ECO:0000313" key="3">
    <source>
        <dbReference type="EMBL" id="KAJ5095929.1"/>
    </source>
</evidence>